<comment type="caution">
    <text evidence="1">The sequence shown here is derived from an EMBL/GenBank/DDBJ whole genome shotgun (WGS) entry which is preliminary data.</text>
</comment>
<dbReference type="PANTHER" id="PTHR46087">
    <property type="entry name" value="PUTATIVE, EXPRESSED-RELATED"/>
    <property type="match status" value="1"/>
</dbReference>
<dbReference type="InterPro" id="IPR055296">
    <property type="entry name" value="SRL2-like"/>
</dbReference>
<organism evidence="1 2">
    <name type="scientific">Vitis vinifera</name>
    <name type="common">Grape</name>
    <dbReference type="NCBI Taxonomy" id="29760"/>
    <lineage>
        <taxon>Eukaryota</taxon>
        <taxon>Viridiplantae</taxon>
        <taxon>Streptophyta</taxon>
        <taxon>Embryophyta</taxon>
        <taxon>Tracheophyta</taxon>
        <taxon>Spermatophyta</taxon>
        <taxon>Magnoliopsida</taxon>
        <taxon>eudicotyledons</taxon>
        <taxon>Gunneridae</taxon>
        <taxon>Pentapetalae</taxon>
        <taxon>rosids</taxon>
        <taxon>Vitales</taxon>
        <taxon>Vitaceae</taxon>
        <taxon>Viteae</taxon>
        <taxon>Vitis</taxon>
    </lineage>
</organism>
<accession>A0A438IMH0</accession>
<dbReference type="Proteomes" id="UP000288805">
    <property type="component" value="Unassembled WGS sequence"/>
</dbReference>
<evidence type="ECO:0000313" key="2">
    <source>
        <dbReference type="Proteomes" id="UP000288805"/>
    </source>
</evidence>
<name>A0A438IMH0_VITVI</name>
<sequence length="622" mass="67924">MQLLFPGDQKMILAAVIRHLDHKNVAHDPQTKSYVIQVATALVHQVRSGAILAEIGFVSDLCRHLRKSLQATVESAGQQESDLNISLQNSIEDCLLEIARGIGDARPLFDMMAITLESLPSGGVVARATIGSLLTLAYMISLASVSSCSQQVFPESLLVQLLKVMLHPDVEARLGAHQIFSVLLIPSSNHPRQTVASLRSGYLYEQRRWHSNTASAFASITARLEKLRKEKDGTKIEHGNNVQDDLKEKEIAEEDWKHGRARKNSPNFYNLSSIIDRTAGSTSLTESNPNDNLVVRFFQLPLSLRNISLDPNNGTLSPACQRSILVLSTGMLMFVAKIYQIPDLNDLMKTLVPYDVDPFVAINDDLQVCVKPQANARDYGSATDNQVAMSLLLELRNKIYESDKVIMDILIQSLSSITEVCHFIVDELAKQLSETFTPDDALLFGPQSIFGLEHIQTVSLPKESLSFDGDFPPNSLVEEDLISESSVVDLSRFIPKMPASPSLSHVISIGQLLESALEVAGQVAGTSVSTSPLPYSTMASQCEALGSGTRRKLSSWLTHENGYTIGPDKPFPTFPADGCSAITNITSDGRSVPGGKLSLDPWLAMKLPPASPFDNFLRAAGC</sequence>
<protein>
    <submittedName>
        <fullName evidence="1">Uncharacterized protein</fullName>
    </submittedName>
</protein>
<dbReference type="PANTHER" id="PTHR46087:SF11">
    <property type="entry name" value="PROTEIN SEMI-ROLLED LEAF 2"/>
    <property type="match status" value="1"/>
</dbReference>
<dbReference type="EMBL" id="QGNW01000097">
    <property type="protein sequence ID" value="RVW97912.1"/>
    <property type="molecule type" value="Genomic_DNA"/>
</dbReference>
<dbReference type="AlphaFoldDB" id="A0A438IMH0"/>
<evidence type="ECO:0000313" key="1">
    <source>
        <dbReference type="EMBL" id="RVW97912.1"/>
    </source>
</evidence>
<reference evidence="1 2" key="1">
    <citation type="journal article" date="2018" name="PLoS Genet.">
        <title>Population sequencing reveals clonal diversity and ancestral inbreeding in the grapevine cultivar Chardonnay.</title>
        <authorList>
            <person name="Roach M.J."/>
            <person name="Johnson D.L."/>
            <person name="Bohlmann J."/>
            <person name="van Vuuren H.J."/>
            <person name="Jones S.J."/>
            <person name="Pretorius I.S."/>
            <person name="Schmidt S.A."/>
            <person name="Borneman A.R."/>
        </authorList>
    </citation>
    <scope>NUCLEOTIDE SEQUENCE [LARGE SCALE GENOMIC DNA]</scope>
    <source>
        <strain evidence="2">cv. Chardonnay</strain>
        <tissue evidence="1">Leaf</tissue>
    </source>
</reference>
<gene>
    <name evidence="1" type="ORF">CK203_021274</name>
</gene>
<proteinExistence type="predicted"/>